<feature type="region of interest" description="Disordered" evidence="5">
    <location>
        <begin position="473"/>
        <end position="498"/>
    </location>
</feature>
<dbReference type="GO" id="GO:0008892">
    <property type="term" value="F:guanine deaminase activity"/>
    <property type="evidence" value="ECO:0007669"/>
    <property type="project" value="TreeGrafter"/>
</dbReference>
<keyword evidence="2" id="KW-0479">Metal-binding</keyword>
<evidence type="ECO:0000256" key="3">
    <source>
        <dbReference type="ARBA" id="ARBA00022801"/>
    </source>
</evidence>
<feature type="compositionally biased region" description="Basic and acidic residues" evidence="5">
    <location>
        <begin position="485"/>
        <end position="498"/>
    </location>
</feature>
<dbReference type="AlphaFoldDB" id="A0AAD5VD23"/>
<dbReference type="InterPro" id="IPR011059">
    <property type="entry name" value="Metal-dep_hydrolase_composite"/>
</dbReference>
<sequence length="534" mass="57639">MSTVFYGGLISPTSLTSYLALPRALLSVSRTNGVIEWLEDDVSADELQSVLAKHGHSSLGDYNQDLEVIELKFGEFLMPGFVDTHTHAPQFPNIGSGQQYELLDWLDNVTFPMEARFQDVKFARKAYSTVVRRIIDFGTTTCCYYGTLHLEATKALADIVKAYVSLQNTVELVSYIRSIAGNAVDGVSEEAPRISSSGTADRDLGRRLPLVQPVVTPRFAISCTSELLDGLGQLVKADPTLTIQTHISENESEIATTKSLFPAAILPPLPDGSPRTSPVTYADVYDAYGLLNEKTILAHAIHLEDEEVRLIKERNAGISHCPTSNFNLRSGFAKVGMLLDHGIKVGLGTDVSGGFSPSILNVIQNASICSKVVALNASSTTTSNAPPDSASQVLNGIPSEGLLKKDTFTNRQLSVPTLLYLSTMGGAEVCNLSTHIGSLTPGKSFDALLISVRSSSGNPGIWGADLDDNFGMGMRSSTSVDDGPDDKHEGGRSSPGKEKELEGILERFLFCGDDRNIRRVYVRGRMIGGKEFRG</sequence>
<comment type="cofactor">
    <cofactor evidence="1">
        <name>Zn(2+)</name>
        <dbReference type="ChEBI" id="CHEBI:29105"/>
    </cofactor>
</comment>
<evidence type="ECO:0000256" key="2">
    <source>
        <dbReference type="ARBA" id="ARBA00022723"/>
    </source>
</evidence>
<dbReference type="EMBL" id="JANAWD010000003">
    <property type="protein sequence ID" value="KAJ3492088.1"/>
    <property type="molecule type" value="Genomic_DNA"/>
</dbReference>
<dbReference type="GO" id="GO:0005829">
    <property type="term" value="C:cytosol"/>
    <property type="evidence" value="ECO:0007669"/>
    <property type="project" value="TreeGrafter"/>
</dbReference>
<dbReference type="Proteomes" id="UP001212997">
    <property type="component" value="Unassembled WGS sequence"/>
</dbReference>
<dbReference type="InterPro" id="IPR006680">
    <property type="entry name" value="Amidohydro-rel"/>
</dbReference>
<gene>
    <name evidence="7" type="ORF">NLI96_g214</name>
</gene>
<proteinExistence type="predicted"/>
<evidence type="ECO:0000259" key="6">
    <source>
        <dbReference type="Pfam" id="PF01979"/>
    </source>
</evidence>
<keyword evidence="3" id="KW-0378">Hydrolase</keyword>
<evidence type="ECO:0000256" key="1">
    <source>
        <dbReference type="ARBA" id="ARBA00001947"/>
    </source>
</evidence>
<dbReference type="InterPro" id="IPR032466">
    <property type="entry name" value="Metal_Hydrolase"/>
</dbReference>
<evidence type="ECO:0000313" key="8">
    <source>
        <dbReference type="Proteomes" id="UP001212997"/>
    </source>
</evidence>
<keyword evidence="4" id="KW-0862">Zinc</keyword>
<protein>
    <recommendedName>
        <fullName evidence="6">Amidohydrolase-related domain-containing protein</fullName>
    </recommendedName>
</protein>
<evidence type="ECO:0000256" key="5">
    <source>
        <dbReference type="SAM" id="MobiDB-lite"/>
    </source>
</evidence>
<dbReference type="GO" id="GO:0008270">
    <property type="term" value="F:zinc ion binding"/>
    <property type="evidence" value="ECO:0007669"/>
    <property type="project" value="TreeGrafter"/>
</dbReference>
<dbReference type="Gene3D" id="3.20.20.140">
    <property type="entry name" value="Metal-dependent hydrolases"/>
    <property type="match status" value="1"/>
</dbReference>
<name>A0AAD5VD23_9APHY</name>
<evidence type="ECO:0000256" key="4">
    <source>
        <dbReference type="ARBA" id="ARBA00022833"/>
    </source>
</evidence>
<accession>A0AAD5VD23</accession>
<evidence type="ECO:0000313" key="7">
    <source>
        <dbReference type="EMBL" id="KAJ3492088.1"/>
    </source>
</evidence>
<dbReference type="SUPFAM" id="SSF51338">
    <property type="entry name" value="Composite domain of metallo-dependent hydrolases"/>
    <property type="match status" value="1"/>
</dbReference>
<organism evidence="7 8">
    <name type="scientific">Meripilus lineatus</name>
    <dbReference type="NCBI Taxonomy" id="2056292"/>
    <lineage>
        <taxon>Eukaryota</taxon>
        <taxon>Fungi</taxon>
        <taxon>Dikarya</taxon>
        <taxon>Basidiomycota</taxon>
        <taxon>Agaricomycotina</taxon>
        <taxon>Agaricomycetes</taxon>
        <taxon>Polyporales</taxon>
        <taxon>Meripilaceae</taxon>
        <taxon>Meripilus</taxon>
    </lineage>
</organism>
<dbReference type="SUPFAM" id="SSF51556">
    <property type="entry name" value="Metallo-dependent hydrolases"/>
    <property type="match status" value="1"/>
</dbReference>
<dbReference type="PANTHER" id="PTHR11271">
    <property type="entry name" value="GUANINE DEAMINASE"/>
    <property type="match status" value="1"/>
</dbReference>
<dbReference type="Pfam" id="PF01979">
    <property type="entry name" value="Amidohydro_1"/>
    <property type="match status" value="1"/>
</dbReference>
<dbReference type="InterPro" id="IPR051607">
    <property type="entry name" value="Metallo-dep_hydrolases"/>
</dbReference>
<reference evidence="7" key="1">
    <citation type="submission" date="2022-07" db="EMBL/GenBank/DDBJ databases">
        <title>Genome Sequence of Physisporinus lineatus.</title>
        <authorList>
            <person name="Buettner E."/>
        </authorList>
    </citation>
    <scope>NUCLEOTIDE SEQUENCE</scope>
    <source>
        <strain evidence="7">VT162</strain>
    </source>
</reference>
<feature type="domain" description="Amidohydrolase-related" evidence="6">
    <location>
        <begin position="76"/>
        <end position="526"/>
    </location>
</feature>
<dbReference type="Gene3D" id="2.30.40.10">
    <property type="entry name" value="Urease, subunit C, domain 1"/>
    <property type="match status" value="1"/>
</dbReference>
<dbReference type="GO" id="GO:0046098">
    <property type="term" value="P:guanine metabolic process"/>
    <property type="evidence" value="ECO:0007669"/>
    <property type="project" value="TreeGrafter"/>
</dbReference>
<keyword evidence="8" id="KW-1185">Reference proteome</keyword>
<dbReference type="PANTHER" id="PTHR11271:SF6">
    <property type="entry name" value="GUANINE DEAMINASE"/>
    <property type="match status" value="1"/>
</dbReference>
<comment type="caution">
    <text evidence="7">The sequence shown here is derived from an EMBL/GenBank/DDBJ whole genome shotgun (WGS) entry which is preliminary data.</text>
</comment>